<feature type="domain" description="DUF2249" evidence="2">
    <location>
        <begin position="196"/>
        <end position="263"/>
    </location>
</feature>
<keyword evidence="4" id="KW-1185">Reference proteome</keyword>
<dbReference type="Proteomes" id="UP001304683">
    <property type="component" value="Chromosome"/>
</dbReference>
<dbReference type="Gene3D" id="3.30.110.40">
    <property type="entry name" value="TusA-like domain"/>
    <property type="match status" value="1"/>
</dbReference>
<evidence type="ECO:0000259" key="2">
    <source>
        <dbReference type="Pfam" id="PF10006"/>
    </source>
</evidence>
<dbReference type="RefSeq" id="WP_135225694.1">
    <property type="nucleotide sequence ID" value="NZ_CP132508.1"/>
</dbReference>
<feature type="compositionally biased region" description="Low complexity" evidence="1">
    <location>
        <begin position="119"/>
        <end position="129"/>
    </location>
</feature>
<accession>A0ABZ0QNL0</accession>
<feature type="compositionally biased region" description="Low complexity" evidence="1">
    <location>
        <begin position="156"/>
        <end position="170"/>
    </location>
</feature>
<reference evidence="3 4" key="1">
    <citation type="submission" date="2023-08" db="EMBL/GenBank/DDBJ databases">
        <title>Genome sequence of Thermaerobacter compostii strain Ins1, a spore-forming filamentous bacterium isolated from a deep geothermal reservoir.</title>
        <authorList>
            <person name="Bregnard D."/>
            <person name="Gonzalez D."/>
            <person name="Junier P."/>
        </authorList>
    </citation>
    <scope>NUCLEOTIDE SEQUENCE [LARGE SCALE GENOMIC DNA]</scope>
    <source>
        <strain evidence="3 4">Ins1</strain>
    </source>
</reference>
<feature type="compositionally biased region" description="Low complexity" evidence="1">
    <location>
        <begin position="136"/>
        <end position="147"/>
    </location>
</feature>
<protein>
    <submittedName>
        <fullName evidence="3">DUF2249 domain-containing protein</fullName>
    </submittedName>
</protein>
<sequence>MFFRKGKGAGRGPAGEAAGPAAGGLPAAGGRPETGLRLPPAPAEPALTLDNRGLQPPEPMVRILSALDQLQPGQVLQAHNDRKPMFLLPHLDERGFAYAMAEQDDGTVIIRIWRSEAAPAPDGDGLAPVPAEPARGAPATGSLSAGSGSDGGPVGGRAQRPQQQAGAAAQDGEQVSVPGNPSGQEAVQEAVEPLVMDVRPYFARRQEPFRDIMANVARLKPGQPFVLIVGFEPVPLYWVMKRKGFQHRAERGPDGAWRVTFWRPER</sequence>
<feature type="region of interest" description="Disordered" evidence="1">
    <location>
        <begin position="119"/>
        <end position="186"/>
    </location>
</feature>
<dbReference type="CDD" id="cd00291">
    <property type="entry name" value="SirA_YedF_YeeD"/>
    <property type="match status" value="1"/>
</dbReference>
<dbReference type="SUPFAM" id="SSF64307">
    <property type="entry name" value="SirA-like"/>
    <property type="match status" value="1"/>
</dbReference>
<evidence type="ECO:0000313" key="3">
    <source>
        <dbReference type="EMBL" id="WPD18264.1"/>
    </source>
</evidence>
<dbReference type="InterPro" id="IPR036868">
    <property type="entry name" value="TusA-like_sf"/>
</dbReference>
<dbReference type="Pfam" id="PF10006">
    <property type="entry name" value="DUF2249"/>
    <property type="match status" value="2"/>
</dbReference>
<feature type="compositionally biased region" description="Low complexity" evidence="1">
    <location>
        <begin position="14"/>
        <end position="49"/>
    </location>
</feature>
<proteinExistence type="predicted"/>
<feature type="domain" description="DUF2249" evidence="2">
    <location>
        <begin position="48"/>
        <end position="114"/>
    </location>
</feature>
<dbReference type="EMBL" id="CP132508">
    <property type="protein sequence ID" value="WPD18264.1"/>
    <property type="molecule type" value="Genomic_DNA"/>
</dbReference>
<gene>
    <name evidence="3" type="ORF">Q5761_07705</name>
</gene>
<name>A0ABZ0QNL0_9FIRM</name>
<dbReference type="InterPro" id="IPR018720">
    <property type="entry name" value="DUF2249"/>
</dbReference>
<organism evidence="3 4">
    <name type="scientific">Thermaerobacter composti</name>
    <dbReference type="NCBI Taxonomy" id="554949"/>
    <lineage>
        <taxon>Bacteria</taxon>
        <taxon>Bacillati</taxon>
        <taxon>Bacillota</taxon>
        <taxon>Clostridia</taxon>
        <taxon>Eubacteriales</taxon>
        <taxon>Clostridiales Family XVII. Incertae Sedis</taxon>
        <taxon>Thermaerobacter</taxon>
    </lineage>
</organism>
<evidence type="ECO:0000313" key="4">
    <source>
        <dbReference type="Proteomes" id="UP001304683"/>
    </source>
</evidence>
<feature type="region of interest" description="Disordered" evidence="1">
    <location>
        <begin position="1"/>
        <end position="55"/>
    </location>
</feature>
<evidence type="ECO:0000256" key="1">
    <source>
        <dbReference type="SAM" id="MobiDB-lite"/>
    </source>
</evidence>